<dbReference type="AlphaFoldDB" id="M1XNQ8"/>
<keyword evidence="2" id="KW-1185">Reference proteome</keyword>
<dbReference type="KEGG" id="nmo:Nmlp_1401"/>
<dbReference type="RefSeq" id="WP_015408450.1">
    <property type="nucleotide sequence ID" value="NC_020388.1"/>
</dbReference>
<dbReference type="eggNOG" id="arCOG11366">
    <property type="taxonomic scope" value="Archaea"/>
</dbReference>
<dbReference type="Proteomes" id="UP000011867">
    <property type="component" value="Chromosome"/>
</dbReference>
<proteinExistence type="predicted"/>
<protein>
    <submittedName>
        <fullName evidence="1">Uncharacterized protein</fullName>
    </submittedName>
</protein>
<dbReference type="EMBL" id="HF582854">
    <property type="protein sequence ID" value="CCQ35605.1"/>
    <property type="molecule type" value="Genomic_DNA"/>
</dbReference>
<evidence type="ECO:0000313" key="2">
    <source>
        <dbReference type="Proteomes" id="UP000011867"/>
    </source>
</evidence>
<name>M1XNQ8_NATM8</name>
<dbReference type="OrthoDB" id="228288at2157"/>
<sequence>MARDTALEVADIDAEFLCPSDTDVRNDGDGIRVRLAVPDSETGDGLVFETAVESVETVDFELPLDDEHYD</sequence>
<organism evidence="1 2">
    <name type="scientific">Natronomonas moolapensis (strain DSM 18674 / CECT 7526 / JCM 14361 / 8.8.11)</name>
    <dbReference type="NCBI Taxonomy" id="268739"/>
    <lineage>
        <taxon>Archaea</taxon>
        <taxon>Methanobacteriati</taxon>
        <taxon>Methanobacteriota</taxon>
        <taxon>Stenosarchaea group</taxon>
        <taxon>Halobacteria</taxon>
        <taxon>Halobacteriales</taxon>
        <taxon>Natronomonadaceae</taxon>
        <taxon>Natronomonas</taxon>
    </lineage>
</organism>
<dbReference type="GeneID" id="14650685"/>
<dbReference type="HOGENOM" id="CLU_2748287_0_0_2"/>
<gene>
    <name evidence="1" type="ordered locus">Nmlp_1401</name>
</gene>
<reference evidence="1 2" key="1">
    <citation type="journal article" date="2013" name="Genome Announc.">
        <title>Genome of the haloarchaeon Natronomonas moolapensis, a neutrophilic member of a previously haloalkaliphilic genus.</title>
        <authorList>
            <person name="Dyall-Smith M.L."/>
            <person name="Pfeiffer F."/>
            <person name="Oberwinkler T."/>
            <person name="Klee K."/>
            <person name="Rampp M."/>
            <person name="Palm P."/>
            <person name="Gross K."/>
            <person name="Schuster S.C."/>
            <person name="Oesterhelt D."/>
        </authorList>
    </citation>
    <scope>NUCLEOTIDE SEQUENCE [LARGE SCALE GENOMIC DNA]</scope>
    <source>
        <strain evidence="2">DSM 18674 / JCM 14361 / 8.8.11</strain>
    </source>
</reference>
<evidence type="ECO:0000313" key="1">
    <source>
        <dbReference type="EMBL" id="CCQ35605.1"/>
    </source>
</evidence>
<accession>M1XNQ8</accession>